<evidence type="ECO:0000313" key="2">
    <source>
        <dbReference type="Proteomes" id="UP000186922"/>
    </source>
</evidence>
<sequence>MVYYLRSFLALNGIIRGRIQMVSGRLTIVILRHRFGYIVYTPVKIVVPCLQRWFEVLSFAVHTKLVVSLCCGMNIKTDASISDPQCGRCGPCHGSVRNGSCNNKRGVTGVRFLCSFLTSHQARQS</sequence>
<protein>
    <submittedName>
        <fullName evidence="1">Uncharacterized protein</fullName>
    </submittedName>
</protein>
<evidence type="ECO:0000313" key="1">
    <source>
        <dbReference type="EMBL" id="GAU95842.1"/>
    </source>
</evidence>
<name>A0A1D1V706_RAMVA</name>
<dbReference type="EMBL" id="BDGG01000003">
    <property type="protein sequence ID" value="GAU95842.1"/>
    <property type="molecule type" value="Genomic_DNA"/>
</dbReference>
<proteinExistence type="predicted"/>
<dbReference type="Proteomes" id="UP000186922">
    <property type="component" value="Unassembled WGS sequence"/>
</dbReference>
<reference evidence="1 2" key="1">
    <citation type="journal article" date="2016" name="Nat. Commun.">
        <title>Extremotolerant tardigrade genome and improved radiotolerance of human cultured cells by tardigrade-unique protein.</title>
        <authorList>
            <person name="Hashimoto T."/>
            <person name="Horikawa D.D."/>
            <person name="Saito Y."/>
            <person name="Kuwahara H."/>
            <person name="Kozuka-Hata H."/>
            <person name="Shin-I T."/>
            <person name="Minakuchi Y."/>
            <person name="Ohishi K."/>
            <person name="Motoyama A."/>
            <person name="Aizu T."/>
            <person name="Enomoto A."/>
            <person name="Kondo K."/>
            <person name="Tanaka S."/>
            <person name="Hara Y."/>
            <person name="Koshikawa S."/>
            <person name="Sagara H."/>
            <person name="Miura T."/>
            <person name="Yokobori S."/>
            <person name="Miyagawa K."/>
            <person name="Suzuki Y."/>
            <person name="Kubo T."/>
            <person name="Oyama M."/>
            <person name="Kohara Y."/>
            <person name="Fujiyama A."/>
            <person name="Arakawa K."/>
            <person name="Katayama T."/>
            <person name="Toyoda A."/>
            <person name="Kunieda T."/>
        </authorList>
    </citation>
    <scope>NUCLEOTIDE SEQUENCE [LARGE SCALE GENOMIC DNA]</scope>
    <source>
        <strain evidence="1 2">YOKOZUNA-1</strain>
    </source>
</reference>
<dbReference type="AlphaFoldDB" id="A0A1D1V706"/>
<keyword evidence="2" id="KW-1185">Reference proteome</keyword>
<organism evidence="1 2">
    <name type="scientific">Ramazzottius varieornatus</name>
    <name type="common">Water bear</name>
    <name type="synonym">Tardigrade</name>
    <dbReference type="NCBI Taxonomy" id="947166"/>
    <lineage>
        <taxon>Eukaryota</taxon>
        <taxon>Metazoa</taxon>
        <taxon>Ecdysozoa</taxon>
        <taxon>Tardigrada</taxon>
        <taxon>Eutardigrada</taxon>
        <taxon>Parachela</taxon>
        <taxon>Hypsibioidea</taxon>
        <taxon>Ramazzottiidae</taxon>
        <taxon>Ramazzottius</taxon>
    </lineage>
</organism>
<comment type="caution">
    <text evidence="1">The sequence shown here is derived from an EMBL/GenBank/DDBJ whole genome shotgun (WGS) entry which is preliminary data.</text>
</comment>
<accession>A0A1D1V706</accession>
<gene>
    <name evidence="1" type="primary">RvY_07387-1</name>
    <name evidence="1" type="synonym">RvY_07387.1</name>
    <name evidence="1" type="ORF">RvY_07387</name>
</gene>